<dbReference type="InterPro" id="IPR046748">
    <property type="entry name" value="HipA_2"/>
</dbReference>
<dbReference type="EMBL" id="QJJV01000036">
    <property type="protein sequence ID" value="PXX06196.1"/>
    <property type="molecule type" value="Genomic_DNA"/>
</dbReference>
<reference evidence="2 3" key="1">
    <citation type="submission" date="2018-05" db="EMBL/GenBank/DDBJ databases">
        <title>Genomic Encyclopedia of Type Strains, Phase IV (KMG-V): Genome sequencing to study the core and pangenomes of soil and plant-associated prokaryotes.</title>
        <authorList>
            <person name="Whitman W."/>
        </authorList>
    </citation>
    <scope>NUCLEOTIDE SEQUENCE [LARGE SCALE GENOMIC DNA]</scope>
    <source>
        <strain evidence="2 3">SIr-6563</strain>
    </source>
</reference>
<organism evidence="2 3">
    <name type="scientific">Paraburkholderia tropica</name>
    <dbReference type="NCBI Taxonomy" id="92647"/>
    <lineage>
        <taxon>Bacteria</taxon>
        <taxon>Pseudomonadati</taxon>
        <taxon>Pseudomonadota</taxon>
        <taxon>Betaproteobacteria</taxon>
        <taxon>Burkholderiales</taxon>
        <taxon>Burkholderiaceae</taxon>
        <taxon>Paraburkholderia</taxon>
    </lineage>
</organism>
<feature type="domain" description="HipA-like kinase" evidence="1">
    <location>
        <begin position="9"/>
        <end position="124"/>
    </location>
</feature>
<accession>A0ABX5MCW7</accession>
<protein>
    <recommendedName>
        <fullName evidence="1">HipA-like kinase domain-containing protein</fullName>
    </recommendedName>
</protein>
<evidence type="ECO:0000313" key="2">
    <source>
        <dbReference type="EMBL" id="PXX06196.1"/>
    </source>
</evidence>
<proteinExistence type="predicted"/>
<evidence type="ECO:0000259" key="1">
    <source>
        <dbReference type="Pfam" id="PF20613"/>
    </source>
</evidence>
<evidence type="ECO:0000313" key="3">
    <source>
        <dbReference type="Proteomes" id="UP000247515"/>
    </source>
</evidence>
<keyword evidence="3" id="KW-1185">Reference proteome</keyword>
<name>A0ABX5MCW7_9BURK</name>
<sequence length="124" mass="13815">MINGEVVQIVEIQARSVQGRTLPFRCRGADGRLYYVKGRDAGRPSLIAEWLASSLALAFGLPVAEFRIVEIPEEMEWLGLPDFQDLGVGYAFGSVIADSVIDLPFGFVDRVPDQLRRDVAVFDW</sequence>
<comment type="caution">
    <text evidence="2">The sequence shown here is derived from an EMBL/GenBank/DDBJ whole genome shotgun (WGS) entry which is preliminary data.</text>
</comment>
<dbReference type="Proteomes" id="UP000247515">
    <property type="component" value="Unassembled WGS sequence"/>
</dbReference>
<gene>
    <name evidence="2" type="ORF">C7400_13628</name>
</gene>
<dbReference type="Pfam" id="PF20613">
    <property type="entry name" value="HipA_2"/>
    <property type="match status" value="1"/>
</dbReference>